<protein>
    <recommendedName>
        <fullName evidence="1">D-alanyl-D-alanine carboxypeptidase-like core domain-containing protein</fullName>
    </recommendedName>
</protein>
<dbReference type="GO" id="GO:0008233">
    <property type="term" value="F:peptidase activity"/>
    <property type="evidence" value="ECO:0007669"/>
    <property type="project" value="InterPro"/>
</dbReference>
<accession>A0A1G1WS07</accession>
<dbReference type="SUPFAM" id="SSF55166">
    <property type="entry name" value="Hedgehog/DD-peptidase"/>
    <property type="match status" value="1"/>
</dbReference>
<name>A0A1G1WS07_9BACT</name>
<dbReference type="PANTHER" id="PTHR34385">
    <property type="entry name" value="D-ALANYL-D-ALANINE CARBOXYPEPTIDASE"/>
    <property type="match status" value="1"/>
</dbReference>
<evidence type="ECO:0000313" key="3">
    <source>
        <dbReference type="Proteomes" id="UP000179279"/>
    </source>
</evidence>
<sequence length="251" mass="27838">MKIRGGIIYLFLASAFLLGAVLPKSIDYTPTSLVFTKEQSNQQPNEVTLSAQLKAGDSNKVLPANLQEVIVTNKGNDLLVLINKNIRLPETYEPKDLVSLDGKIAGSGGLQLRKEALGALLKLVSAAKRSGLNMAVISAYRSYWSQLATYQEKVALMGSEATKNYGARPGHSQHQLGTAVDFQITDLKIVNWLEANSYKYGFALSYPKDKEAITSYAYEPWHYRYVGGQNAITMKNFGMILEEYLQEFGVW</sequence>
<dbReference type="InterPro" id="IPR003709">
    <property type="entry name" value="VanY-like_core_dom"/>
</dbReference>
<dbReference type="EMBL" id="MHDA01000051">
    <property type="protein sequence ID" value="OGY30535.1"/>
    <property type="molecule type" value="Genomic_DNA"/>
</dbReference>
<dbReference type="Proteomes" id="UP000179279">
    <property type="component" value="Unassembled WGS sequence"/>
</dbReference>
<dbReference type="InterPro" id="IPR052179">
    <property type="entry name" value="DD-CPase-like"/>
</dbReference>
<dbReference type="CDD" id="cd14852">
    <property type="entry name" value="LD-carboxypeptidase"/>
    <property type="match status" value="1"/>
</dbReference>
<dbReference type="Pfam" id="PF02557">
    <property type="entry name" value="VanY"/>
    <property type="match status" value="1"/>
</dbReference>
<dbReference type="InterPro" id="IPR058193">
    <property type="entry name" value="VanY/YodJ_core_dom"/>
</dbReference>
<gene>
    <name evidence="2" type="ORF">A3A57_01380</name>
</gene>
<organism evidence="2 3">
    <name type="scientific">Candidatus Woykebacteria bacterium RIFCSPLOWO2_01_FULL_41_12</name>
    <dbReference type="NCBI Taxonomy" id="1802604"/>
    <lineage>
        <taxon>Bacteria</taxon>
        <taxon>Candidatus Woykeibacteriota</taxon>
    </lineage>
</organism>
<dbReference type="GO" id="GO:0006508">
    <property type="term" value="P:proteolysis"/>
    <property type="evidence" value="ECO:0007669"/>
    <property type="project" value="InterPro"/>
</dbReference>
<dbReference type="AlphaFoldDB" id="A0A1G1WS07"/>
<dbReference type="InterPro" id="IPR009045">
    <property type="entry name" value="Zn_M74/Hedgehog-like"/>
</dbReference>
<dbReference type="PANTHER" id="PTHR34385:SF1">
    <property type="entry name" value="PEPTIDOGLYCAN L-ALANYL-D-GLUTAMATE ENDOPEPTIDASE CWLK"/>
    <property type="match status" value="1"/>
</dbReference>
<reference evidence="2 3" key="1">
    <citation type="journal article" date="2016" name="Nat. Commun.">
        <title>Thousands of microbial genomes shed light on interconnected biogeochemical processes in an aquifer system.</title>
        <authorList>
            <person name="Anantharaman K."/>
            <person name="Brown C.T."/>
            <person name="Hug L.A."/>
            <person name="Sharon I."/>
            <person name="Castelle C.J."/>
            <person name="Probst A.J."/>
            <person name="Thomas B.C."/>
            <person name="Singh A."/>
            <person name="Wilkins M.J."/>
            <person name="Karaoz U."/>
            <person name="Brodie E.L."/>
            <person name="Williams K.H."/>
            <person name="Hubbard S.S."/>
            <person name="Banfield J.F."/>
        </authorList>
    </citation>
    <scope>NUCLEOTIDE SEQUENCE [LARGE SCALE GENOMIC DNA]</scope>
</reference>
<comment type="caution">
    <text evidence="2">The sequence shown here is derived from an EMBL/GenBank/DDBJ whole genome shotgun (WGS) entry which is preliminary data.</text>
</comment>
<evidence type="ECO:0000259" key="1">
    <source>
        <dbReference type="Pfam" id="PF02557"/>
    </source>
</evidence>
<proteinExistence type="predicted"/>
<evidence type="ECO:0000313" key="2">
    <source>
        <dbReference type="EMBL" id="OGY30535.1"/>
    </source>
</evidence>
<dbReference type="Gene3D" id="3.30.1380.10">
    <property type="match status" value="1"/>
</dbReference>
<feature type="domain" description="D-alanyl-D-alanine carboxypeptidase-like core" evidence="1">
    <location>
        <begin position="111"/>
        <end position="227"/>
    </location>
</feature>